<dbReference type="PATRIC" id="fig|1353534.3.peg.3870"/>
<evidence type="ECO:0000256" key="2">
    <source>
        <dbReference type="ARBA" id="ARBA00022737"/>
    </source>
</evidence>
<feature type="domain" description="Zinc-ribbon" evidence="4">
    <location>
        <begin position="3"/>
        <end position="24"/>
    </location>
</feature>
<dbReference type="PANTHER" id="PTHR46652">
    <property type="entry name" value="LEUCINE-RICH REPEAT AND IQ DOMAIN-CONTAINING PROTEIN 1-RELATED"/>
    <property type="match status" value="1"/>
</dbReference>
<keyword evidence="3" id="KW-0812">Transmembrane</keyword>
<sequence length="315" mass="35567">MICNKCNKKIPDSSNFCPNCGSKVMNKKIHNKKLLISSITIIVLLIGIVGGYQYYKNHFTTQTNNKSNEVSKQVQNTSDKDKVIMFKDSGFDEFIREKINKPQGAIHKSDVDYLTHLEIEGHEGAEADISGIEDMTNLQDLTISFGKIKNIDKLKELTNLKTLHLEGLELTDISWLKELKNLETLFLDGNKISDISVLKNLSKLESLSLKDNNITDISTLKKLPNLKEVYLNTNRVNNVNTLKGGVPKLESFSIERNKFTDVNQLITAFKGTKIKSIDLDFNVGISDADIKKLQDAIPACTIQYNVRDSEYYKTN</sequence>
<dbReference type="PROSITE" id="PS51450">
    <property type="entry name" value="LRR"/>
    <property type="match status" value="2"/>
</dbReference>
<evidence type="ECO:0000259" key="4">
    <source>
        <dbReference type="Pfam" id="PF13240"/>
    </source>
</evidence>
<dbReference type="InterPro" id="IPR050836">
    <property type="entry name" value="SDS22/Internalin_LRR"/>
</dbReference>
<comment type="caution">
    <text evidence="5">The sequence shown here is derived from an EMBL/GenBank/DDBJ whole genome shotgun (WGS) entry which is preliminary data.</text>
</comment>
<dbReference type="Gene3D" id="3.80.10.10">
    <property type="entry name" value="Ribonuclease Inhibitor"/>
    <property type="match status" value="1"/>
</dbReference>
<dbReference type="SMART" id="SM00369">
    <property type="entry name" value="LRR_TYP"/>
    <property type="match status" value="3"/>
</dbReference>
<reference evidence="5 6" key="1">
    <citation type="journal article" date="2012" name="Front. Microbiol.">
        <title>Draft Genome Sequence of the Virulent Strain 01-B526 of the Fish Pathogen Aeromonas salmonicida.</title>
        <authorList>
            <person name="Charette S.J."/>
            <person name="Brochu F."/>
            <person name="Boyle B."/>
            <person name="Filion G."/>
            <person name="Tanaka K.H."/>
            <person name="Derome N."/>
        </authorList>
    </citation>
    <scope>NUCLEOTIDE SEQUENCE [LARGE SCALE GENOMIC DNA]</scope>
    <source>
        <strain evidence="5 6">P11</strain>
    </source>
</reference>
<evidence type="ECO:0000256" key="1">
    <source>
        <dbReference type="ARBA" id="ARBA00022614"/>
    </source>
</evidence>
<keyword evidence="1" id="KW-0433">Leucine-rich repeat</keyword>
<evidence type="ECO:0000313" key="5">
    <source>
        <dbReference type="EMBL" id="OBR89825.1"/>
    </source>
</evidence>
<keyword evidence="3" id="KW-1133">Transmembrane helix</keyword>
<dbReference type="RefSeq" id="WP_065079822.1">
    <property type="nucleotide sequence ID" value="NZ_LROS01000077.1"/>
</dbReference>
<dbReference type="SMART" id="SM00365">
    <property type="entry name" value="LRR_SD22"/>
    <property type="match status" value="4"/>
</dbReference>
<name>A0A1A6AIC5_9CLOT</name>
<dbReference type="Pfam" id="PF13240">
    <property type="entry name" value="Zn_Ribbon_1"/>
    <property type="match status" value="1"/>
</dbReference>
<protein>
    <submittedName>
        <fullName evidence="5">Internalin B</fullName>
    </submittedName>
</protein>
<proteinExistence type="predicted"/>
<evidence type="ECO:0000256" key="3">
    <source>
        <dbReference type="SAM" id="Phobius"/>
    </source>
</evidence>
<accession>A0A1A6AIC5</accession>
<dbReference type="PANTHER" id="PTHR46652:SF3">
    <property type="entry name" value="LEUCINE-RICH REPEAT-CONTAINING PROTEIN 9"/>
    <property type="match status" value="1"/>
</dbReference>
<dbReference type="InterPro" id="IPR026870">
    <property type="entry name" value="Zinc_ribbon_dom"/>
</dbReference>
<dbReference type="InterPro" id="IPR003591">
    <property type="entry name" value="Leu-rich_rpt_typical-subtyp"/>
</dbReference>
<dbReference type="InterPro" id="IPR001611">
    <property type="entry name" value="Leu-rich_rpt"/>
</dbReference>
<dbReference type="Pfam" id="PF12799">
    <property type="entry name" value="LRR_4"/>
    <property type="match status" value="2"/>
</dbReference>
<organism evidence="5 6">
    <name type="scientific">Clostridium ragsdalei P11</name>
    <dbReference type="NCBI Taxonomy" id="1353534"/>
    <lineage>
        <taxon>Bacteria</taxon>
        <taxon>Bacillati</taxon>
        <taxon>Bacillota</taxon>
        <taxon>Clostridia</taxon>
        <taxon>Eubacteriales</taxon>
        <taxon>Clostridiaceae</taxon>
        <taxon>Clostridium</taxon>
    </lineage>
</organism>
<dbReference type="EMBL" id="LROS01000077">
    <property type="protein sequence ID" value="OBR89825.1"/>
    <property type="molecule type" value="Genomic_DNA"/>
</dbReference>
<dbReference type="AlphaFoldDB" id="A0A1A6AIC5"/>
<keyword evidence="3" id="KW-0472">Membrane</keyword>
<dbReference type="InterPro" id="IPR025875">
    <property type="entry name" value="Leu-rich_rpt_4"/>
</dbReference>
<keyword evidence="6" id="KW-1185">Reference proteome</keyword>
<dbReference type="Proteomes" id="UP000093954">
    <property type="component" value="Unassembled WGS sequence"/>
</dbReference>
<dbReference type="SUPFAM" id="SSF52058">
    <property type="entry name" value="L domain-like"/>
    <property type="match status" value="1"/>
</dbReference>
<keyword evidence="2" id="KW-0677">Repeat</keyword>
<evidence type="ECO:0000313" key="6">
    <source>
        <dbReference type="Proteomes" id="UP000093954"/>
    </source>
</evidence>
<dbReference type="InterPro" id="IPR032675">
    <property type="entry name" value="LRR_dom_sf"/>
</dbReference>
<gene>
    <name evidence="5" type="primary">inlB</name>
    <name evidence="5" type="ORF">CLRAG_38020</name>
</gene>
<feature type="transmembrane region" description="Helical" evidence="3">
    <location>
        <begin position="34"/>
        <end position="55"/>
    </location>
</feature>